<keyword evidence="12 15" id="KW-0539">Nucleus</keyword>
<evidence type="ECO:0000256" key="15">
    <source>
        <dbReference type="RuleBase" id="RU910737"/>
    </source>
</evidence>
<evidence type="ECO:0000256" key="9">
    <source>
        <dbReference type="ARBA" id="ARBA00022842"/>
    </source>
</evidence>
<evidence type="ECO:0000256" key="2">
    <source>
        <dbReference type="ARBA" id="ARBA00010563"/>
    </source>
</evidence>
<dbReference type="PROSITE" id="PS00842">
    <property type="entry name" value="XPG_2"/>
    <property type="match status" value="1"/>
</dbReference>
<evidence type="ECO:0000256" key="10">
    <source>
        <dbReference type="ARBA" id="ARBA00022881"/>
    </source>
</evidence>
<keyword evidence="9 15" id="KW-0460">Magnesium</keyword>
<keyword evidence="7 15" id="KW-0228">DNA excision</keyword>
<dbReference type="CDD" id="cd09901">
    <property type="entry name" value="H3TH_FEN1-like"/>
    <property type="match status" value="1"/>
</dbReference>
<comment type="function">
    <text evidence="15">5'-&gt;3' double-stranded DNA exonuclease which may also possess a cryptic 3'-&gt;5' double-stranded DNA exonuclease activity. Functions in DNA mismatch repair.</text>
</comment>
<dbReference type="GO" id="GO:0006281">
    <property type="term" value="P:DNA repair"/>
    <property type="evidence" value="ECO:0007669"/>
    <property type="project" value="UniProtKB-UniRule"/>
</dbReference>
<protein>
    <recommendedName>
        <fullName evidence="3 15">Exonuclease 1</fullName>
        <ecNumber evidence="15">3.1.-.-</ecNumber>
    </recommendedName>
</protein>
<evidence type="ECO:0000259" key="18">
    <source>
        <dbReference type="SMART" id="SM00485"/>
    </source>
</evidence>
<evidence type="ECO:0000256" key="11">
    <source>
        <dbReference type="ARBA" id="ARBA00023204"/>
    </source>
</evidence>
<comment type="subcellular location">
    <subcellularLocation>
        <location evidence="1 15">Nucleus</location>
    </subcellularLocation>
</comment>
<evidence type="ECO:0000256" key="4">
    <source>
        <dbReference type="ARBA" id="ARBA00022722"/>
    </source>
</evidence>
<comment type="function">
    <text evidence="13">Putative 5'-&gt;3' double-stranded DNA exonuclease which may also contain a cryptic 3'-&gt;5' double-stranded DNA exonuclease activity. May be involved in DNA mismatch repair (MMR).</text>
</comment>
<keyword evidence="15" id="KW-0269">Exonuclease</keyword>
<dbReference type="GO" id="GO:0035312">
    <property type="term" value="F:5'-3' DNA exonuclease activity"/>
    <property type="evidence" value="ECO:0007669"/>
    <property type="project" value="UniProtKB-UniRule"/>
</dbReference>
<dbReference type="OMA" id="VTKPKHI"/>
<keyword evidence="5 15" id="KW-0479">Metal-binding</keyword>
<dbReference type="SUPFAM" id="SSF88723">
    <property type="entry name" value="PIN domain-like"/>
    <property type="match status" value="1"/>
</dbReference>
<feature type="repeat" description="TPR" evidence="14">
    <location>
        <begin position="99"/>
        <end position="132"/>
    </location>
</feature>
<evidence type="ECO:0000256" key="16">
    <source>
        <dbReference type="SAM" id="MobiDB-lite"/>
    </source>
</evidence>
<evidence type="ECO:0000256" key="5">
    <source>
        <dbReference type="ARBA" id="ARBA00022723"/>
    </source>
</evidence>
<dbReference type="Gramene" id="ONK81453">
    <property type="protein sequence ID" value="ONK81453"/>
    <property type="gene ID" value="A4U43_C01F29250"/>
</dbReference>
<dbReference type="CDD" id="cd00371">
    <property type="entry name" value="HMA"/>
    <property type="match status" value="1"/>
</dbReference>
<dbReference type="InterPro" id="IPR036279">
    <property type="entry name" value="5-3_exonuclease_C_sf"/>
</dbReference>
<dbReference type="FunFam" id="3.40.50.1010:FF:000002">
    <property type="entry name" value="Exonuclease 1, putative"/>
    <property type="match status" value="1"/>
</dbReference>
<evidence type="ECO:0000256" key="3">
    <source>
        <dbReference type="ARBA" id="ARBA00020324"/>
    </source>
</evidence>
<dbReference type="SMART" id="SM00485">
    <property type="entry name" value="XPGN"/>
    <property type="match status" value="1"/>
</dbReference>
<keyword evidence="8 15" id="KW-0378">Hydrolase</keyword>
<feature type="compositionally biased region" description="Basic residues" evidence="16">
    <location>
        <begin position="497"/>
        <end position="508"/>
    </location>
</feature>
<dbReference type="InterPro" id="IPR044752">
    <property type="entry name" value="PIN-like_EXO1"/>
</dbReference>
<dbReference type="PRINTS" id="PR00853">
    <property type="entry name" value="XPGRADSUPER"/>
</dbReference>
<dbReference type="Gene3D" id="3.40.50.1010">
    <property type="entry name" value="5'-nuclease"/>
    <property type="match status" value="1"/>
</dbReference>
<feature type="domain" description="XPG-I" evidence="17">
    <location>
        <begin position="141"/>
        <end position="217"/>
    </location>
</feature>
<dbReference type="Gene3D" id="3.30.70.100">
    <property type="match status" value="1"/>
</dbReference>
<accession>A0A5P1FUW1</accession>
<organism evidence="19 20">
    <name type="scientific">Asparagus officinalis</name>
    <name type="common">Garden asparagus</name>
    <dbReference type="NCBI Taxonomy" id="4686"/>
    <lineage>
        <taxon>Eukaryota</taxon>
        <taxon>Viridiplantae</taxon>
        <taxon>Streptophyta</taxon>
        <taxon>Embryophyta</taxon>
        <taxon>Tracheophyta</taxon>
        <taxon>Spermatophyta</taxon>
        <taxon>Magnoliopsida</taxon>
        <taxon>Liliopsida</taxon>
        <taxon>Asparagales</taxon>
        <taxon>Asparagaceae</taxon>
        <taxon>Asparagoideae</taxon>
        <taxon>Asparagus</taxon>
    </lineage>
</organism>
<keyword evidence="6 15" id="KW-0227">DNA damage</keyword>
<dbReference type="SUPFAM" id="SSF47807">
    <property type="entry name" value="5' to 3' exonuclease, C-terminal subdomain"/>
    <property type="match status" value="1"/>
</dbReference>
<dbReference type="GO" id="GO:0005634">
    <property type="term" value="C:nucleus"/>
    <property type="evidence" value="ECO:0007669"/>
    <property type="project" value="UniProtKB-SubCell"/>
</dbReference>
<dbReference type="SMART" id="SM00484">
    <property type="entry name" value="XPGI"/>
    <property type="match status" value="1"/>
</dbReference>
<gene>
    <name evidence="19" type="ORF">A4U43_C01F29250</name>
</gene>
<dbReference type="InterPro" id="IPR006084">
    <property type="entry name" value="XPG/Rad2"/>
</dbReference>
<dbReference type="CDD" id="cd09857">
    <property type="entry name" value="PIN_EXO1"/>
    <property type="match status" value="1"/>
</dbReference>
<dbReference type="PANTHER" id="PTHR11081:SF8">
    <property type="entry name" value="EXONUCLEASE 1"/>
    <property type="match status" value="1"/>
</dbReference>
<dbReference type="Proteomes" id="UP000243459">
    <property type="component" value="Chromosome 1"/>
</dbReference>
<keyword evidence="10 15" id="KW-0267">Excision nuclease</keyword>
<dbReference type="InterPro" id="IPR006086">
    <property type="entry name" value="XPG-I_dom"/>
</dbReference>
<keyword evidence="4 15" id="KW-0540">Nuclease</keyword>
<dbReference type="EMBL" id="CM007381">
    <property type="protein sequence ID" value="ONK81453.1"/>
    <property type="molecule type" value="Genomic_DNA"/>
</dbReference>
<dbReference type="PANTHER" id="PTHR11081">
    <property type="entry name" value="FLAP ENDONUCLEASE FAMILY MEMBER"/>
    <property type="match status" value="1"/>
</dbReference>
<dbReference type="Gene3D" id="1.10.150.20">
    <property type="entry name" value="5' to 3' exonuclease, C-terminal subdomain"/>
    <property type="match status" value="1"/>
</dbReference>
<dbReference type="GO" id="GO:0003677">
    <property type="term" value="F:DNA binding"/>
    <property type="evidence" value="ECO:0007669"/>
    <property type="project" value="UniProtKB-UniRule"/>
</dbReference>
<evidence type="ECO:0000313" key="19">
    <source>
        <dbReference type="EMBL" id="ONK81453.1"/>
    </source>
</evidence>
<comment type="cofactor">
    <cofactor evidence="15">
        <name>Mg(2+)</name>
        <dbReference type="ChEBI" id="CHEBI:18420"/>
    </cofactor>
    <text evidence="15">Binds 2 magnesium ions per subunit. They probably participate in the reaction catalyzed by the enzyme. May bind an additional third magnesium ion after substrate binding.</text>
</comment>
<evidence type="ECO:0000256" key="1">
    <source>
        <dbReference type="ARBA" id="ARBA00004123"/>
    </source>
</evidence>
<evidence type="ECO:0000256" key="14">
    <source>
        <dbReference type="PROSITE-ProRule" id="PRU00339"/>
    </source>
</evidence>
<dbReference type="InterPro" id="IPR029060">
    <property type="entry name" value="PIN-like_dom_sf"/>
</dbReference>
<evidence type="ECO:0000256" key="8">
    <source>
        <dbReference type="ARBA" id="ARBA00022801"/>
    </source>
</evidence>
<evidence type="ECO:0000313" key="20">
    <source>
        <dbReference type="Proteomes" id="UP000243459"/>
    </source>
</evidence>
<evidence type="ECO:0000256" key="12">
    <source>
        <dbReference type="ARBA" id="ARBA00023242"/>
    </source>
</evidence>
<keyword evidence="20" id="KW-1185">Reference proteome</keyword>
<dbReference type="Pfam" id="PF00752">
    <property type="entry name" value="XPG_N"/>
    <property type="match status" value="1"/>
</dbReference>
<evidence type="ECO:0000256" key="7">
    <source>
        <dbReference type="ARBA" id="ARBA00022769"/>
    </source>
</evidence>
<dbReference type="FunFam" id="1.10.150.20:FF:000011">
    <property type="entry name" value="exonuclease 1"/>
    <property type="match status" value="1"/>
</dbReference>
<keyword evidence="11 15" id="KW-0234">DNA repair</keyword>
<name>A0A5P1FUW1_ASPOF</name>
<comment type="similarity">
    <text evidence="2 15">Belongs to the XPG/RAD2 endonuclease family. EXO1 subfamily.</text>
</comment>
<proteinExistence type="inferred from homology"/>
<feature type="region of interest" description="Disordered" evidence="16">
    <location>
        <begin position="497"/>
        <end position="517"/>
    </location>
</feature>
<keyword evidence="15" id="KW-0238">DNA-binding</keyword>
<keyword evidence="14" id="KW-0802">TPR repeat</keyword>
<sequence length="612" mass="68436">MGIQNLLRFLKPFIFPVHIKKYSGKRVGVDAYSWLHKGAYSCSMELCLNSKTEASKRYLKYFMHRINLLKHYNITPVVVFDGGNIPCKSDTKNVRHRGRETNLELAKEKLKEGDVRAAIEFFQRAVHITPTMAHELIQILRSESIEFIVAPYEADAQLAYLSSLSADQGGIEAVITEDSDLIAYGCQKVIFKMDKYGNAEEFLMDKVLNSVGDGLSFKHFDKELFTGMCVLAGCDFLPSISGIGTKRAHSLVSKYRNLDRVLSVLNLDKRYQVPEDYSESFGRAIAVFHHARIYDAETKSLKPLKPLDQKHVKCLNGDLDLLGPDLPPSIAAAIAEGHLNPITMEAFNHYPKLETCYSVEKVPGFDQGKSDESQTTCTQESCVTIFSAHQSSNENSSITEQIVMDKEKYKKEALALGKLAAPMKTQEVAKLEVHKNEVPNNNPFKRRKLDNATPEEKDICKDIVGQSPDVLCSSSPESQVTIELKSPVEASIRKHGKLKKPISRKGHKGVSSEKKGVTSVEVIRKQSRVIITGHIEPHKVLKKVKSTGKRVEFWPYVPYNLVSYPYAAQAYDKRAPSGFVRNVTQALPPPGAADEQYVSMFSDDNPNACSIM</sequence>
<dbReference type="InterPro" id="IPR019734">
    <property type="entry name" value="TPR_rpt"/>
</dbReference>
<dbReference type="PROSITE" id="PS50005">
    <property type="entry name" value="TPR"/>
    <property type="match status" value="1"/>
</dbReference>
<dbReference type="InterPro" id="IPR006085">
    <property type="entry name" value="XPG_DNA_repair_N"/>
</dbReference>
<dbReference type="GO" id="GO:0046872">
    <property type="term" value="F:metal ion binding"/>
    <property type="evidence" value="ECO:0007669"/>
    <property type="project" value="UniProtKB-UniRule"/>
</dbReference>
<dbReference type="InterPro" id="IPR019974">
    <property type="entry name" value="XPG_CS"/>
</dbReference>
<dbReference type="EC" id="3.1.-.-" evidence="15"/>
<reference evidence="20" key="1">
    <citation type="journal article" date="2017" name="Nat. Commun.">
        <title>The asparagus genome sheds light on the origin and evolution of a young Y chromosome.</title>
        <authorList>
            <person name="Harkess A."/>
            <person name="Zhou J."/>
            <person name="Xu C."/>
            <person name="Bowers J.E."/>
            <person name="Van der Hulst R."/>
            <person name="Ayyampalayam S."/>
            <person name="Mercati F."/>
            <person name="Riccardi P."/>
            <person name="McKain M.R."/>
            <person name="Kakrana A."/>
            <person name="Tang H."/>
            <person name="Ray J."/>
            <person name="Groenendijk J."/>
            <person name="Arikit S."/>
            <person name="Mathioni S.M."/>
            <person name="Nakano M."/>
            <person name="Shan H."/>
            <person name="Telgmann-Rauber A."/>
            <person name="Kanno A."/>
            <person name="Yue Z."/>
            <person name="Chen H."/>
            <person name="Li W."/>
            <person name="Chen Y."/>
            <person name="Xu X."/>
            <person name="Zhang Y."/>
            <person name="Luo S."/>
            <person name="Chen H."/>
            <person name="Gao J."/>
            <person name="Mao Z."/>
            <person name="Pires J.C."/>
            <person name="Luo M."/>
            <person name="Kudrna D."/>
            <person name="Wing R.A."/>
            <person name="Meyers B.C."/>
            <person name="Yi K."/>
            <person name="Kong H."/>
            <person name="Lavrijsen P."/>
            <person name="Sunseri F."/>
            <person name="Falavigna A."/>
            <person name="Ye Y."/>
            <person name="Leebens-Mack J.H."/>
            <person name="Chen G."/>
        </authorList>
    </citation>
    <scope>NUCLEOTIDE SEQUENCE [LARGE SCALE GENOMIC DNA]</scope>
    <source>
        <strain evidence="20">cv. DH0086</strain>
    </source>
</reference>
<feature type="domain" description="XPG N-terminal" evidence="18">
    <location>
        <begin position="1"/>
        <end position="102"/>
    </location>
</feature>
<evidence type="ECO:0000256" key="6">
    <source>
        <dbReference type="ARBA" id="ARBA00022763"/>
    </source>
</evidence>
<evidence type="ECO:0000259" key="17">
    <source>
        <dbReference type="SMART" id="SM00484"/>
    </source>
</evidence>
<dbReference type="InterPro" id="IPR006121">
    <property type="entry name" value="HMA_dom"/>
</dbReference>
<evidence type="ECO:0000256" key="13">
    <source>
        <dbReference type="ARBA" id="ARBA00060210"/>
    </source>
</evidence>
<dbReference type="GO" id="GO:0017108">
    <property type="term" value="F:5'-flap endonuclease activity"/>
    <property type="evidence" value="ECO:0007669"/>
    <property type="project" value="TreeGrafter"/>
</dbReference>
<dbReference type="AlphaFoldDB" id="A0A5P1FUW1"/>
<dbReference type="Pfam" id="PF00867">
    <property type="entry name" value="XPG_I"/>
    <property type="match status" value="1"/>
</dbReference>